<comment type="caution">
    <text evidence="3">The sequence shown here is derived from an EMBL/GenBank/DDBJ whole genome shotgun (WGS) entry which is preliminary data.</text>
</comment>
<dbReference type="Gene3D" id="3.30.530.20">
    <property type="match status" value="1"/>
</dbReference>
<dbReference type="InterPro" id="IPR023393">
    <property type="entry name" value="START-like_dom_sf"/>
</dbReference>
<dbReference type="InterPro" id="IPR013538">
    <property type="entry name" value="ASHA1/2-like_C"/>
</dbReference>
<dbReference type="EMBL" id="JAAKZF010000020">
    <property type="protein sequence ID" value="NGO52639.1"/>
    <property type="molecule type" value="Genomic_DNA"/>
</dbReference>
<dbReference type="AlphaFoldDB" id="A0A6G4WDF5"/>
<reference evidence="3 4" key="1">
    <citation type="submission" date="2020-02" db="EMBL/GenBank/DDBJ databases">
        <title>Genome sequence of strain CCNWXJ40-4.</title>
        <authorList>
            <person name="Gao J."/>
            <person name="Sun J."/>
        </authorList>
    </citation>
    <scope>NUCLEOTIDE SEQUENCE [LARGE SCALE GENOMIC DNA]</scope>
    <source>
        <strain evidence="3 4">CCNWXJ 40-4</strain>
    </source>
</reference>
<comment type="similarity">
    <text evidence="1">Belongs to the AHA1 family.</text>
</comment>
<dbReference type="Proteomes" id="UP001642900">
    <property type="component" value="Unassembled WGS sequence"/>
</dbReference>
<organism evidence="3 4">
    <name type="scientific">Allomesorhizobium camelthorni</name>
    <dbReference type="NCBI Taxonomy" id="475069"/>
    <lineage>
        <taxon>Bacteria</taxon>
        <taxon>Pseudomonadati</taxon>
        <taxon>Pseudomonadota</taxon>
        <taxon>Alphaproteobacteria</taxon>
        <taxon>Hyphomicrobiales</taxon>
        <taxon>Phyllobacteriaceae</taxon>
        <taxon>Allomesorhizobium</taxon>
    </lineage>
</organism>
<evidence type="ECO:0000256" key="1">
    <source>
        <dbReference type="ARBA" id="ARBA00006817"/>
    </source>
</evidence>
<dbReference type="Pfam" id="PF08327">
    <property type="entry name" value="AHSA1"/>
    <property type="match status" value="1"/>
</dbReference>
<evidence type="ECO:0000313" key="3">
    <source>
        <dbReference type="EMBL" id="NGO52639.1"/>
    </source>
</evidence>
<keyword evidence="4" id="KW-1185">Reference proteome</keyword>
<name>A0A6G4WDF5_9HYPH</name>
<sequence>MYPLLSRSSRSLSGRNPCWPLSIFNIYVKYRCEQRQSTREDDLAIHQEVDIKASPASVYAVLTDSEKFTTMTGGRAATISAEEGGEVSLFGGDIRARNVELVPGKRVIQAWRSYRWPEGVYSIVRFELSGNGNSTKLVFDQTGYPDDAHEMLDSGWPKMYWEPMNAMLAKKS</sequence>
<evidence type="ECO:0000313" key="4">
    <source>
        <dbReference type="Proteomes" id="UP001642900"/>
    </source>
</evidence>
<feature type="domain" description="Activator of Hsp90 ATPase homologue 1/2-like C-terminal" evidence="2">
    <location>
        <begin position="52"/>
        <end position="168"/>
    </location>
</feature>
<proteinExistence type="inferred from homology"/>
<dbReference type="SUPFAM" id="SSF55961">
    <property type="entry name" value="Bet v1-like"/>
    <property type="match status" value="1"/>
</dbReference>
<accession>A0A6G4WDF5</accession>
<protein>
    <recommendedName>
        <fullName evidence="2">Activator of Hsp90 ATPase homologue 1/2-like C-terminal domain-containing protein</fullName>
    </recommendedName>
</protein>
<gene>
    <name evidence="3" type="ORF">G6N73_15870</name>
</gene>
<evidence type="ECO:0000259" key="2">
    <source>
        <dbReference type="Pfam" id="PF08327"/>
    </source>
</evidence>